<dbReference type="SUPFAM" id="SSF55961">
    <property type="entry name" value="Bet v1-like"/>
    <property type="match status" value="1"/>
</dbReference>
<evidence type="ECO:0000256" key="1">
    <source>
        <dbReference type="ARBA" id="ARBA00006817"/>
    </source>
</evidence>
<dbReference type="RefSeq" id="WP_006983760.1">
    <property type="nucleotide sequence ID" value="NZ_ABVL01000042.1"/>
</dbReference>
<reference evidence="3 4" key="1">
    <citation type="journal article" date="2011" name="J. Bacteriol.">
        <title>Genome sequence of Chthoniobacter flavus Ellin428, an aerobic heterotrophic soil bacterium.</title>
        <authorList>
            <person name="Kant R."/>
            <person name="van Passel M.W."/>
            <person name="Palva A."/>
            <person name="Lucas S."/>
            <person name="Lapidus A."/>
            <person name="Glavina Del Rio T."/>
            <person name="Dalin E."/>
            <person name="Tice H."/>
            <person name="Bruce D."/>
            <person name="Goodwin L."/>
            <person name="Pitluck S."/>
            <person name="Larimer F.W."/>
            <person name="Land M.L."/>
            <person name="Hauser L."/>
            <person name="Sangwan P."/>
            <person name="de Vos W.M."/>
            <person name="Janssen P.H."/>
            <person name="Smidt H."/>
        </authorList>
    </citation>
    <scope>NUCLEOTIDE SEQUENCE [LARGE SCALE GENOMIC DNA]</scope>
    <source>
        <strain evidence="3 4">Ellin428</strain>
    </source>
</reference>
<comment type="caution">
    <text evidence="3">The sequence shown here is derived from an EMBL/GenBank/DDBJ whole genome shotgun (WGS) entry which is preliminary data.</text>
</comment>
<evidence type="ECO:0000259" key="2">
    <source>
        <dbReference type="Pfam" id="PF08327"/>
    </source>
</evidence>
<gene>
    <name evidence="3" type="ORF">CfE428DRAFT_6443</name>
</gene>
<dbReference type="Pfam" id="PF08327">
    <property type="entry name" value="AHSA1"/>
    <property type="match status" value="1"/>
</dbReference>
<proteinExistence type="inferred from homology"/>
<dbReference type="InterPro" id="IPR023393">
    <property type="entry name" value="START-like_dom_sf"/>
</dbReference>
<feature type="domain" description="Activator of Hsp90 ATPase homologue 1/2-like C-terminal" evidence="2">
    <location>
        <begin position="18"/>
        <end position="143"/>
    </location>
</feature>
<dbReference type="Proteomes" id="UP000005824">
    <property type="component" value="Unassembled WGS sequence"/>
</dbReference>
<name>B4DC02_9BACT</name>
<dbReference type="CDD" id="cd08893">
    <property type="entry name" value="SRPBCC_CalC_Aha1-like_GntR-HTH"/>
    <property type="match status" value="1"/>
</dbReference>
<comment type="similarity">
    <text evidence="1">Belongs to the AHA1 family.</text>
</comment>
<dbReference type="InterPro" id="IPR013538">
    <property type="entry name" value="ASHA1/2-like_C"/>
</dbReference>
<protein>
    <submittedName>
        <fullName evidence="3">Activator of Hsp90 ATPase 1 family protein</fullName>
    </submittedName>
</protein>
<sequence>MNLDQFKPKTVYVTYIAATPEKVWHALTTGDVTKQFFFGRRVEIELQPGGTFRFWQPDGTLDVEGKVIVCDSPRKLAVTWRVMCHEEMRKLPECLVTYQIDDLGKVVRLTMTEAHQIELPEKMLEGGRRGWPVILNNLKTLLETGSPLPPFDFMSEAKPALDEMKEAARKLTSDV</sequence>
<evidence type="ECO:0000313" key="4">
    <source>
        <dbReference type="Proteomes" id="UP000005824"/>
    </source>
</evidence>
<keyword evidence="4" id="KW-1185">Reference proteome</keyword>
<dbReference type="Gene3D" id="3.30.530.20">
    <property type="match status" value="1"/>
</dbReference>
<dbReference type="EMBL" id="ABVL01000042">
    <property type="protein sequence ID" value="EDY16049.1"/>
    <property type="molecule type" value="Genomic_DNA"/>
</dbReference>
<accession>B4DC02</accession>
<dbReference type="InParanoid" id="B4DC02"/>
<dbReference type="STRING" id="497964.CfE428DRAFT_6443"/>
<dbReference type="eggNOG" id="COG3832">
    <property type="taxonomic scope" value="Bacteria"/>
</dbReference>
<organism evidence="3 4">
    <name type="scientific">Chthoniobacter flavus Ellin428</name>
    <dbReference type="NCBI Taxonomy" id="497964"/>
    <lineage>
        <taxon>Bacteria</taxon>
        <taxon>Pseudomonadati</taxon>
        <taxon>Verrucomicrobiota</taxon>
        <taxon>Spartobacteria</taxon>
        <taxon>Chthoniobacterales</taxon>
        <taxon>Chthoniobacteraceae</taxon>
        <taxon>Chthoniobacter</taxon>
    </lineage>
</organism>
<dbReference type="AlphaFoldDB" id="B4DC02"/>
<evidence type="ECO:0000313" key="3">
    <source>
        <dbReference type="EMBL" id="EDY16049.1"/>
    </source>
</evidence>